<sequence length="46" mass="5099">MAEKLGTKLNFVQKDLIKKSTKEPGRVFTVKEVANSYGISENTARA</sequence>
<evidence type="ECO:0000313" key="2">
    <source>
        <dbReference type="Proteomes" id="UP001163255"/>
    </source>
</evidence>
<accession>A0ABY6GR08</accession>
<keyword evidence="2" id="KW-1185">Reference proteome</keyword>
<dbReference type="Proteomes" id="UP001163255">
    <property type="component" value="Chromosome"/>
</dbReference>
<evidence type="ECO:0000313" key="1">
    <source>
        <dbReference type="EMBL" id="UYM14576.1"/>
    </source>
</evidence>
<organism evidence="1 2">
    <name type="scientific">Endozoicomonas euniceicola</name>
    <dbReference type="NCBI Taxonomy" id="1234143"/>
    <lineage>
        <taxon>Bacteria</taxon>
        <taxon>Pseudomonadati</taxon>
        <taxon>Pseudomonadota</taxon>
        <taxon>Gammaproteobacteria</taxon>
        <taxon>Oceanospirillales</taxon>
        <taxon>Endozoicomonadaceae</taxon>
        <taxon>Endozoicomonas</taxon>
    </lineage>
</organism>
<reference evidence="1" key="1">
    <citation type="submission" date="2022-10" db="EMBL/GenBank/DDBJ databases">
        <title>Completed Genome Sequence of two octocoral isolated bacterium, Endozoicomonas euniceicola EF212T and Endozoicomonas gorgoniicola PS125T.</title>
        <authorList>
            <person name="Chiou Y.-J."/>
            <person name="Chen Y.-H."/>
        </authorList>
    </citation>
    <scope>NUCLEOTIDE SEQUENCE</scope>
    <source>
        <strain evidence="1">EF212</strain>
    </source>
</reference>
<dbReference type="EMBL" id="CP103300">
    <property type="protein sequence ID" value="UYM14576.1"/>
    <property type="molecule type" value="Genomic_DNA"/>
</dbReference>
<gene>
    <name evidence="1" type="ORF">NX720_16980</name>
</gene>
<dbReference type="RefSeq" id="WP_262596130.1">
    <property type="nucleotide sequence ID" value="NZ_CP103300.1"/>
</dbReference>
<protein>
    <submittedName>
        <fullName evidence="1">Uncharacterized protein</fullName>
    </submittedName>
</protein>
<proteinExistence type="predicted"/>
<name>A0ABY6GR08_9GAMM</name>